<comment type="caution">
    <text evidence="2">The sequence shown here is derived from an EMBL/GenBank/DDBJ whole genome shotgun (WGS) entry which is preliminary data.</text>
</comment>
<dbReference type="RefSeq" id="WP_377023790.1">
    <property type="nucleotide sequence ID" value="NZ_JBHLTS010000023.1"/>
</dbReference>
<keyword evidence="1" id="KW-0812">Transmembrane</keyword>
<sequence>MNISLHDQYKDYSTVDLLKITMHPGSYEHAVIIEATEILKTRVITQADIEKAEDGFREDASPAPKKGLLANIFKISSYNHEKWLNVILAIAVFEYLHLLYTDIIVFDHLLYGYDYPYRMVNALSYIDLLYLPFVYYMFYKRMRWGWIALFGVKLFTIEPSLLFYFNEYWPVEHGIGLLPYSLLTILLDIPILIFLWKQEISNIFNVNSRTKRLTVLSIGFMLALLTCIGRYNRTNYAQLKSNTENQIKTAGEPSDTTTTPPSKLLALIKARNEKPVDTTYMPTGFYFLAEKGNGISMREEKSDEIYTISPLPFASVKNISKVKFEKVQLQEGGYTNLCMTFDDTGTKDLAKGTGNPLYPKIAVIIANKLLYVVENRTSIKTGIMCVALLGYSEKEMDEMRNSIDIKR</sequence>
<gene>
    <name evidence="2" type="ORF">ACFFGT_17330</name>
</gene>
<keyword evidence="1" id="KW-0472">Membrane</keyword>
<accession>A0ABV6L976</accession>
<evidence type="ECO:0000256" key="1">
    <source>
        <dbReference type="SAM" id="Phobius"/>
    </source>
</evidence>
<name>A0ABV6L976_9SPHI</name>
<keyword evidence="1" id="KW-1133">Transmembrane helix</keyword>
<evidence type="ECO:0000313" key="3">
    <source>
        <dbReference type="Proteomes" id="UP001589828"/>
    </source>
</evidence>
<feature type="transmembrane region" description="Helical" evidence="1">
    <location>
        <begin position="177"/>
        <end position="196"/>
    </location>
</feature>
<organism evidence="2 3">
    <name type="scientific">Mucilaginibacter angelicae</name>
    <dbReference type="NCBI Taxonomy" id="869718"/>
    <lineage>
        <taxon>Bacteria</taxon>
        <taxon>Pseudomonadati</taxon>
        <taxon>Bacteroidota</taxon>
        <taxon>Sphingobacteriia</taxon>
        <taxon>Sphingobacteriales</taxon>
        <taxon>Sphingobacteriaceae</taxon>
        <taxon>Mucilaginibacter</taxon>
    </lineage>
</organism>
<evidence type="ECO:0000313" key="2">
    <source>
        <dbReference type="EMBL" id="MFC0515988.1"/>
    </source>
</evidence>
<feature type="transmembrane region" description="Helical" evidence="1">
    <location>
        <begin position="212"/>
        <end position="231"/>
    </location>
</feature>
<dbReference type="Proteomes" id="UP001589828">
    <property type="component" value="Unassembled WGS sequence"/>
</dbReference>
<reference evidence="2 3" key="1">
    <citation type="submission" date="2024-09" db="EMBL/GenBank/DDBJ databases">
        <authorList>
            <person name="Sun Q."/>
            <person name="Mori K."/>
        </authorList>
    </citation>
    <scope>NUCLEOTIDE SEQUENCE [LARGE SCALE GENOMIC DNA]</scope>
    <source>
        <strain evidence="2 3">NCAIM B.02415</strain>
    </source>
</reference>
<feature type="transmembrane region" description="Helical" evidence="1">
    <location>
        <begin position="120"/>
        <end position="139"/>
    </location>
</feature>
<dbReference type="EMBL" id="JBHLTS010000023">
    <property type="protein sequence ID" value="MFC0515988.1"/>
    <property type="molecule type" value="Genomic_DNA"/>
</dbReference>
<feature type="transmembrane region" description="Helical" evidence="1">
    <location>
        <begin position="83"/>
        <end position="100"/>
    </location>
</feature>
<protein>
    <submittedName>
        <fullName evidence="2">Uncharacterized protein</fullName>
    </submittedName>
</protein>
<feature type="transmembrane region" description="Helical" evidence="1">
    <location>
        <begin position="146"/>
        <end position="165"/>
    </location>
</feature>
<proteinExistence type="predicted"/>
<keyword evidence="3" id="KW-1185">Reference proteome</keyword>